<feature type="region of interest" description="Disordered" evidence="10">
    <location>
        <begin position="1"/>
        <end position="30"/>
    </location>
</feature>
<dbReference type="FunFam" id="4.10.1100.10:FF:000001">
    <property type="entry name" value="Squamosa promoter-binding-like protein 14"/>
    <property type="match status" value="1"/>
</dbReference>
<dbReference type="InterPro" id="IPR036893">
    <property type="entry name" value="SBP_sf"/>
</dbReference>
<comment type="subcellular location">
    <subcellularLocation>
        <location evidence="1">Nucleus</location>
    </subcellularLocation>
</comment>
<dbReference type="GO" id="GO:0005634">
    <property type="term" value="C:nucleus"/>
    <property type="evidence" value="ECO:0007669"/>
    <property type="project" value="UniProtKB-SubCell"/>
</dbReference>
<comment type="caution">
    <text evidence="12">The sequence shown here is derived from an EMBL/GenBank/DDBJ whole genome shotgun (WGS) entry which is preliminary data.</text>
</comment>
<evidence type="ECO:0000256" key="7">
    <source>
        <dbReference type="ARBA" id="ARBA00023163"/>
    </source>
</evidence>
<evidence type="ECO:0000256" key="2">
    <source>
        <dbReference type="ARBA" id="ARBA00022723"/>
    </source>
</evidence>
<protein>
    <recommendedName>
        <fullName evidence="11">SBP-type domain-containing protein</fullName>
    </recommendedName>
</protein>
<evidence type="ECO:0000256" key="10">
    <source>
        <dbReference type="SAM" id="MobiDB-lite"/>
    </source>
</evidence>
<dbReference type="InterPro" id="IPR044817">
    <property type="entry name" value="SBP-like"/>
</dbReference>
<keyword evidence="2" id="KW-0479">Metal-binding</keyword>
<dbReference type="EMBL" id="BSYO01000019">
    <property type="protein sequence ID" value="GMH18729.1"/>
    <property type="molecule type" value="Genomic_DNA"/>
</dbReference>
<dbReference type="PROSITE" id="PS51141">
    <property type="entry name" value="ZF_SBP"/>
    <property type="match status" value="1"/>
</dbReference>
<proteinExistence type="predicted"/>
<organism evidence="12 13">
    <name type="scientific">Nepenthes gracilis</name>
    <name type="common">Slender pitcher plant</name>
    <dbReference type="NCBI Taxonomy" id="150966"/>
    <lineage>
        <taxon>Eukaryota</taxon>
        <taxon>Viridiplantae</taxon>
        <taxon>Streptophyta</taxon>
        <taxon>Embryophyta</taxon>
        <taxon>Tracheophyta</taxon>
        <taxon>Spermatophyta</taxon>
        <taxon>Magnoliopsida</taxon>
        <taxon>eudicotyledons</taxon>
        <taxon>Gunneridae</taxon>
        <taxon>Pentapetalae</taxon>
        <taxon>Caryophyllales</taxon>
        <taxon>Nepenthaceae</taxon>
        <taxon>Nepenthes</taxon>
    </lineage>
</organism>
<dbReference type="PANTHER" id="PTHR31251">
    <property type="entry name" value="SQUAMOSA PROMOTER-BINDING-LIKE PROTEIN 4"/>
    <property type="match status" value="1"/>
</dbReference>
<evidence type="ECO:0000256" key="6">
    <source>
        <dbReference type="ARBA" id="ARBA00023125"/>
    </source>
</evidence>
<keyword evidence="4" id="KW-0862">Zinc</keyword>
<evidence type="ECO:0000256" key="5">
    <source>
        <dbReference type="ARBA" id="ARBA00023015"/>
    </source>
</evidence>
<dbReference type="Pfam" id="PF03110">
    <property type="entry name" value="SBP"/>
    <property type="match status" value="1"/>
</dbReference>
<keyword evidence="5" id="KW-0805">Transcription regulation</keyword>
<evidence type="ECO:0000259" key="11">
    <source>
        <dbReference type="PROSITE" id="PS51141"/>
    </source>
</evidence>
<feature type="domain" description="SBP-type" evidence="11">
    <location>
        <begin position="94"/>
        <end position="171"/>
    </location>
</feature>
<dbReference type="SUPFAM" id="SSF103612">
    <property type="entry name" value="SBT domain"/>
    <property type="match status" value="1"/>
</dbReference>
<reference evidence="12" key="1">
    <citation type="submission" date="2023-05" db="EMBL/GenBank/DDBJ databases">
        <title>Nepenthes gracilis genome sequencing.</title>
        <authorList>
            <person name="Fukushima K."/>
        </authorList>
    </citation>
    <scope>NUCLEOTIDE SEQUENCE</scope>
    <source>
        <strain evidence="12">SING2019-196</strain>
    </source>
</reference>
<feature type="compositionally biased region" description="Polar residues" evidence="10">
    <location>
        <begin position="21"/>
        <end position="30"/>
    </location>
</feature>
<keyword evidence="8" id="KW-0539">Nucleus</keyword>
<evidence type="ECO:0000313" key="13">
    <source>
        <dbReference type="Proteomes" id="UP001279734"/>
    </source>
</evidence>
<dbReference type="AlphaFoldDB" id="A0AAD3SX74"/>
<keyword evidence="13" id="KW-1185">Reference proteome</keyword>
<keyword evidence="3 9" id="KW-0863">Zinc-finger</keyword>
<evidence type="ECO:0000256" key="9">
    <source>
        <dbReference type="PROSITE-ProRule" id="PRU00470"/>
    </source>
</evidence>
<gene>
    <name evidence="12" type="ORF">Nepgr_020570</name>
</gene>
<dbReference type="GO" id="GO:0008270">
    <property type="term" value="F:zinc ion binding"/>
    <property type="evidence" value="ECO:0007669"/>
    <property type="project" value="UniProtKB-KW"/>
</dbReference>
<feature type="compositionally biased region" description="Low complexity" evidence="10">
    <location>
        <begin position="53"/>
        <end position="64"/>
    </location>
</feature>
<dbReference type="Proteomes" id="UP001279734">
    <property type="component" value="Unassembled WGS sequence"/>
</dbReference>
<sequence length="392" mass="41365">MDSSRDEVMDSQYPTVGGLQQKASSAPSGSLNGLKFGQKIFYGDVGLGVSAKSGAGSSSFSSSSVPPPYAGGSASQGAATPTKKGRGMVQSAQPPKCQVEGCRVDLSDAKTYYSRHKVCGMHSKTAKVIVAGIEQRFCQQCSRFHQLSEFDEGKRSCRRRLAGHNERRRKPPPGSLLSSRLGRLSSSIFDGKGSRPGGFLLDFTSYLRSPGTDSWLGNKSSDRAAGIHSSTSGEYFPTTWASNSQMFLRGSAAGTGFSSSNISLGDCFTGVTDSSCALSLLSTQHWDSTNRASGIGLNTLMNAEGATVAQSTAPTSAGVAHFHSSSSWGFKLGEASGGLHEVSPFLGLGQISQPISSQFCETEMPQSGRQVVEVEQSRAAFNASTHHTHWSL</sequence>
<accession>A0AAD3SX74</accession>
<evidence type="ECO:0000313" key="12">
    <source>
        <dbReference type="EMBL" id="GMH18729.1"/>
    </source>
</evidence>
<dbReference type="InterPro" id="IPR004333">
    <property type="entry name" value="SBP_dom"/>
</dbReference>
<dbReference type="Gene3D" id="4.10.1100.10">
    <property type="entry name" value="Transcription factor, SBP-box domain"/>
    <property type="match status" value="1"/>
</dbReference>
<feature type="region of interest" description="Disordered" evidence="10">
    <location>
        <begin position="53"/>
        <end position="93"/>
    </location>
</feature>
<evidence type="ECO:0000256" key="4">
    <source>
        <dbReference type="ARBA" id="ARBA00022833"/>
    </source>
</evidence>
<dbReference type="PANTHER" id="PTHR31251:SF191">
    <property type="entry name" value="SBP-TYPE DOMAIN-CONTAINING PROTEIN"/>
    <property type="match status" value="1"/>
</dbReference>
<evidence type="ECO:0000256" key="1">
    <source>
        <dbReference type="ARBA" id="ARBA00004123"/>
    </source>
</evidence>
<keyword evidence="6" id="KW-0238">DNA-binding</keyword>
<evidence type="ECO:0000256" key="8">
    <source>
        <dbReference type="ARBA" id="ARBA00023242"/>
    </source>
</evidence>
<evidence type="ECO:0000256" key="3">
    <source>
        <dbReference type="ARBA" id="ARBA00022771"/>
    </source>
</evidence>
<name>A0AAD3SX74_NEPGR</name>
<dbReference type="GO" id="GO:0003677">
    <property type="term" value="F:DNA binding"/>
    <property type="evidence" value="ECO:0007669"/>
    <property type="project" value="UniProtKB-KW"/>
</dbReference>
<keyword evidence="7" id="KW-0804">Transcription</keyword>